<dbReference type="Pfam" id="PF00300">
    <property type="entry name" value="His_Phos_1"/>
    <property type="match status" value="1"/>
</dbReference>
<dbReference type="InterPro" id="IPR002300">
    <property type="entry name" value="aa-tRNA-synth_Ia"/>
</dbReference>
<dbReference type="Gene3D" id="3.40.50.620">
    <property type="entry name" value="HUPs"/>
    <property type="match status" value="2"/>
</dbReference>
<dbReference type="SUPFAM" id="SSF47323">
    <property type="entry name" value="Anticodon-binding domain of a subclass of class I aminoacyl-tRNA synthetases"/>
    <property type="match status" value="1"/>
</dbReference>
<dbReference type="InterPro" id="IPR029033">
    <property type="entry name" value="His_PPase_superfam"/>
</dbReference>
<dbReference type="Gene3D" id="2.170.220.10">
    <property type="match status" value="1"/>
</dbReference>
<dbReference type="Gene3D" id="3.40.50.1240">
    <property type="entry name" value="Phosphoglycerate mutase-like"/>
    <property type="match status" value="1"/>
</dbReference>
<keyword evidence="16" id="KW-0175">Coiled coil</keyword>
<keyword evidence="8 15" id="KW-0547">Nucleotide-binding</keyword>
<dbReference type="SMART" id="SM00855">
    <property type="entry name" value="PGAM"/>
    <property type="match status" value="1"/>
</dbReference>
<comment type="domain">
    <text evidence="15">IleRS has two distinct active sites: one for aminoacylation and one for editing. The misactivated valine is translocated from the active site to the editing site, which sterically excludes the correctly activated isoleucine. The single editing site contains two valyl binding pockets, one specific for each substrate (Val-AMP or Val-tRNA(Ile)).</text>
</comment>
<dbReference type="InterPro" id="IPR002301">
    <property type="entry name" value="Ile-tRNA-ligase"/>
</dbReference>
<evidence type="ECO:0000313" key="19">
    <source>
        <dbReference type="EMBL" id="KKU25562.1"/>
    </source>
</evidence>
<dbReference type="InterPro" id="IPR009008">
    <property type="entry name" value="Val/Leu/Ile-tRNA-synth_edit"/>
</dbReference>
<evidence type="ECO:0000256" key="1">
    <source>
        <dbReference type="ARBA" id="ARBA00001947"/>
    </source>
</evidence>
<organism evidence="19 20">
    <name type="scientific">Candidatus Magasanikbacteria bacterium GW2011_GWA2_46_17</name>
    <dbReference type="NCBI Taxonomy" id="1619042"/>
    <lineage>
        <taxon>Bacteria</taxon>
        <taxon>Candidatus Magasanikiibacteriota</taxon>
    </lineage>
</organism>
<evidence type="ECO:0000256" key="10">
    <source>
        <dbReference type="ARBA" id="ARBA00022840"/>
    </source>
</evidence>
<dbReference type="FunFam" id="3.40.50.620:FF:000063">
    <property type="entry name" value="Isoleucine--tRNA ligase"/>
    <property type="match status" value="1"/>
</dbReference>
<reference evidence="19 20" key="1">
    <citation type="journal article" date="2015" name="Nature">
        <title>rRNA introns, odd ribosomes, and small enigmatic genomes across a large radiation of phyla.</title>
        <authorList>
            <person name="Brown C.T."/>
            <person name="Hug L.A."/>
            <person name="Thomas B.C."/>
            <person name="Sharon I."/>
            <person name="Castelle C.J."/>
            <person name="Singh A."/>
            <person name="Wilkins M.J."/>
            <person name="Williams K.H."/>
            <person name="Banfield J.F."/>
        </authorList>
    </citation>
    <scope>NUCLEOTIDE SEQUENCE [LARGE SCALE GENOMIC DNA]</scope>
</reference>
<evidence type="ECO:0000256" key="16">
    <source>
        <dbReference type="SAM" id="Coils"/>
    </source>
</evidence>
<dbReference type="SUPFAM" id="SSF53254">
    <property type="entry name" value="Phosphoglycerate mutase-like"/>
    <property type="match status" value="1"/>
</dbReference>
<keyword evidence="9 15" id="KW-0862">Zinc</keyword>
<comment type="subunit">
    <text evidence="4 15">Monomer.</text>
</comment>
<comment type="catalytic activity">
    <reaction evidence="14 15">
        <text>tRNA(Ile) + L-isoleucine + ATP = L-isoleucyl-tRNA(Ile) + AMP + diphosphate</text>
        <dbReference type="Rhea" id="RHEA:11060"/>
        <dbReference type="Rhea" id="RHEA-COMP:9666"/>
        <dbReference type="Rhea" id="RHEA-COMP:9695"/>
        <dbReference type="ChEBI" id="CHEBI:30616"/>
        <dbReference type="ChEBI" id="CHEBI:33019"/>
        <dbReference type="ChEBI" id="CHEBI:58045"/>
        <dbReference type="ChEBI" id="CHEBI:78442"/>
        <dbReference type="ChEBI" id="CHEBI:78528"/>
        <dbReference type="ChEBI" id="CHEBI:456215"/>
        <dbReference type="EC" id="6.1.1.5"/>
    </reaction>
</comment>
<sequence length="1181" mass="134888">MTQTKEDNNQKNNPAEREEAIFKFWQDNKIFEKSLAKPAPKGEFVFYDGPPFATGLPHYGHILAGTIKDVIPRFKTMQGYHVPRRWGWDCHGLPVENLVEKELSLRSKKDIETYGLERFNAVAKKGVMRFADEWQKQIPRLGRFVDMENDYRTMDASYTESVWWAFKTLHAKGLIYKGFKSMHLCPRCETTLSNFEVSQGYKDITDISVYAKFEVVSEPGTFFLVWTTTPWTLPGNAALAVNPDAKYLKVKIGQSSYIIAESRIAALAERYEVIETLPGRRFVGESYKPLFDYYLGAKLPDMENAFLVYGAKFVATDEGTGIVHIAPAFGEDDYNLAKEKKLPFIQHVAPNGVFKKEVRDFAGLPVKPKGNPRETDQKIIENLSNRLLVYRTEKIAHSYPHCWRCDTPLLNYATSSWFVRVTELKNKLVAENEKIKWVPEAVGKYRFGNWLSEARDWAISRSRFWGAPIPVWRCEKCGEETVIGSIDDLKKRLPPRNRYFVMRHGEADNNVMNIISSESGNPHHLTERGVAQVKKAAQSLIGQGVEVILTSPFVRTEETTKLVADILKLPENSVITDQRIREGKFGVFNGRLVPEYHAFFKNNLERFEKAPTGGETYADIQKRMGEFIYDIDRRYYGKTILIITHDSPAWQLFSAANGMVPKEAIYFRGEDEFFIKNAEVKKLNFTPLPNDEGFRLDLHRPHIDRMTFSCQCGGETKRVSEVFDCWFESGSMPFASNHYPFENLNAFNPKPGLFRRPRGYPADFIAEGLDQTRGWFYSMLVLGVALFGRAPYRSVAVNGTVLAENGEKMSKRLQNYPDPMAVVEKYGADALRLYLLSSPVVRGEELRFSESAVLEVKRKVLDRLENVLAFYKLYEVENSKSETLNSKQIPNPKSQIPNQNHVLDNWIQARLNQLVGEVTTGLENYELDKAARPIADFVDDLSTWYLRRSRERIKADGEAGRAALQTLGFVLAELSKVMAPFTPFFAEYLYKETQNAKCKNQNDDLKFKNGESVHLEKWPKINEKLKAQNEKLIGETKEVRRIVSIALEARAKANIKVRQPLQKLKIKSEKLKARQELLELIKDEINVKEVLLDGKIQNEVELDIALTPELKREGELREAIRTIQELRKEKGLKPAELATLVTSSKIAATGLLQGFESEIKKTASLARIEHGVSVTGDFELK</sequence>
<dbReference type="GO" id="GO:0004822">
    <property type="term" value="F:isoleucine-tRNA ligase activity"/>
    <property type="evidence" value="ECO:0007669"/>
    <property type="project" value="UniProtKB-UniRule"/>
</dbReference>
<keyword evidence="7 15" id="KW-0479">Metal-binding</keyword>
<dbReference type="InterPro" id="IPR009080">
    <property type="entry name" value="tRNAsynth_Ia_anticodon-bd"/>
</dbReference>
<dbReference type="PRINTS" id="PR00984">
    <property type="entry name" value="TRNASYNTHILE"/>
</dbReference>
<feature type="binding site" evidence="15">
    <location>
        <position position="811"/>
    </location>
    <ligand>
        <name>ATP</name>
        <dbReference type="ChEBI" id="CHEBI:30616"/>
    </ligand>
</feature>
<dbReference type="InterPro" id="IPR033709">
    <property type="entry name" value="Anticodon_Ile_ABEc"/>
</dbReference>
<dbReference type="EC" id="6.1.1.5" evidence="15"/>
<dbReference type="InterPro" id="IPR014729">
    <property type="entry name" value="Rossmann-like_a/b/a_fold"/>
</dbReference>
<dbReference type="PANTHER" id="PTHR42780:SF1">
    <property type="entry name" value="ISOLEUCINE--TRNA LIGASE, CYTOPLASMIC"/>
    <property type="match status" value="1"/>
</dbReference>
<comment type="similarity">
    <text evidence="3 15">Belongs to the class-I aminoacyl-tRNA synthetase family. IleS type 2 subfamily.</text>
</comment>
<dbReference type="HAMAP" id="MF_02003">
    <property type="entry name" value="Ile_tRNA_synth_type2"/>
    <property type="match status" value="1"/>
</dbReference>
<dbReference type="GO" id="GO:0000049">
    <property type="term" value="F:tRNA binding"/>
    <property type="evidence" value="ECO:0007669"/>
    <property type="project" value="InterPro"/>
</dbReference>
<gene>
    <name evidence="15" type="primary">ileS</name>
    <name evidence="19" type="ORF">UX39_C0025G0002</name>
</gene>
<dbReference type="GO" id="GO:0006428">
    <property type="term" value="P:isoleucyl-tRNA aminoacylation"/>
    <property type="evidence" value="ECO:0007669"/>
    <property type="project" value="UniProtKB-UniRule"/>
</dbReference>
<accession>A0A0G1NYW1</accession>
<evidence type="ECO:0000256" key="13">
    <source>
        <dbReference type="ARBA" id="ARBA00025217"/>
    </source>
</evidence>
<feature type="domain" description="Methionyl/Valyl/Leucyl/Isoleucyl-tRNA synthetase anticodon-binding" evidence="18">
    <location>
        <begin position="904"/>
        <end position="1063"/>
    </location>
</feature>
<keyword evidence="10 15" id="KW-0067">ATP-binding</keyword>
<dbReference type="InterPro" id="IPR013155">
    <property type="entry name" value="M/V/L/I-tRNA-synth_anticd-bd"/>
</dbReference>
<feature type="short sequence motif" description="'HIGH' region" evidence="15">
    <location>
        <begin position="51"/>
        <end position="61"/>
    </location>
</feature>
<dbReference type="PATRIC" id="fig|1619042.3.peg.584"/>
<feature type="short sequence motif" description="'KMSKS' region" evidence="15">
    <location>
        <begin position="808"/>
        <end position="812"/>
    </location>
</feature>
<dbReference type="GO" id="GO:0002161">
    <property type="term" value="F:aminoacyl-tRNA deacylase activity"/>
    <property type="evidence" value="ECO:0007669"/>
    <property type="project" value="InterPro"/>
</dbReference>
<dbReference type="Proteomes" id="UP000034175">
    <property type="component" value="Unassembled WGS sequence"/>
</dbReference>
<dbReference type="Pfam" id="PF08264">
    <property type="entry name" value="Anticodon_1"/>
    <property type="match status" value="1"/>
</dbReference>
<evidence type="ECO:0000256" key="6">
    <source>
        <dbReference type="ARBA" id="ARBA00022598"/>
    </source>
</evidence>
<proteinExistence type="inferred from homology"/>
<evidence type="ECO:0000256" key="3">
    <source>
        <dbReference type="ARBA" id="ARBA00007078"/>
    </source>
</evidence>
<dbReference type="Pfam" id="PF00133">
    <property type="entry name" value="tRNA-synt_1"/>
    <property type="match status" value="2"/>
</dbReference>
<evidence type="ECO:0000256" key="9">
    <source>
        <dbReference type="ARBA" id="ARBA00022833"/>
    </source>
</evidence>
<evidence type="ECO:0000256" key="11">
    <source>
        <dbReference type="ARBA" id="ARBA00022917"/>
    </source>
</evidence>
<evidence type="ECO:0000256" key="2">
    <source>
        <dbReference type="ARBA" id="ARBA00004496"/>
    </source>
</evidence>
<feature type="domain" description="Aminoacyl-tRNA synthetase class Ia" evidence="17">
    <location>
        <begin position="21"/>
        <end position="492"/>
    </location>
</feature>
<evidence type="ECO:0000256" key="14">
    <source>
        <dbReference type="ARBA" id="ARBA00048359"/>
    </source>
</evidence>
<evidence type="ECO:0000256" key="15">
    <source>
        <dbReference type="HAMAP-Rule" id="MF_02003"/>
    </source>
</evidence>
<dbReference type="EMBL" id="LCMA01000025">
    <property type="protein sequence ID" value="KKU25562.1"/>
    <property type="molecule type" value="Genomic_DNA"/>
</dbReference>
<evidence type="ECO:0000259" key="17">
    <source>
        <dbReference type="Pfam" id="PF00133"/>
    </source>
</evidence>
<evidence type="ECO:0000256" key="7">
    <source>
        <dbReference type="ARBA" id="ARBA00022723"/>
    </source>
</evidence>
<feature type="domain" description="Aminoacyl-tRNA synthetase class Ia" evidence="17">
    <location>
        <begin position="697"/>
        <end position="846"/>
    </location>
</feature>
<evidence type="ECO:0000313" key="20">
    <source>
        <dbReference type="Proteomes" id="UP000034175"/>
    </source>
</evidence>
<dbReference type="InterPro" id="IPR023586">
    <property type="entry name" value="Ile-tRNA-ligase_type2"/>
</dbReference>
<dbReference type="GO" id="GO:0008270">
    <property type="term" value="F:zinc ion binding"/>
    <property type="evidence" value="ECO:0007669"/>
    <property type="project" value="UniProtKB-UniRule"/>
</dbReference>
<dbReference type="InterPro" id="IPR013078">
    <property type="entry name" value="His_Pase_superF_clade-1"/>
</dbReference>
<dbReference type="AlphaFoldDB" id="A0A0G1NYW1"/>
<evidence type="ECO:0000256" key="4">
    <source>
        <dbReference type="ARBA" id="ARBA00011245"/>
    </source>
</evidence>
<comment type="subcellular location">
    <subcellularLocation>
        <location evidence="2 15">Cytoplasm</location>
    </subcellularLocation>
</comment>
<evidence type="ECO:0000259" key="18">
    <source>
        <dbReference type="Pfam" id="PF08264"/>
    </source>
</evidence>
<evidence type="ECO:0000256" key="8">
    <source>
        <dbReference type="ARBA" id="ARBA00022741"/>
    </source>
</evidence>
<dbReference type="PANTHER" id="PTHR42780">
    <property type="entry name" value="SOLEUCYL-TRNA SYNTHETASE"/>
    <property type="match status" value="1"/>
</dbReference>
<keyword evidence="5 15" id="KW-0963">Cytoplasm</keyword>
<comment type="caution">
    <text evidence="19">The sequence shown here is derived from an EMBL/GenBank/DDBJ whole genome shotgun (WGS) entry which is preliminary data.</text>
</comment>
<dbReference type="GO" id="GO:0005524">
    <property type="term" value="F:ATP binding"/>
    <property type="evidence" value="ECO:0007669"/>
    <property type="project" value="UniProtKB-UniRule"/>
</dbReference>
<dbReference type="CDD" id="cd07961">
    <property type="entry name" value="Anticodon_Ia_Ile_ABEc"/>
    <property type="match status" value="1"/>
</dbReference>
<protein>
    <recommendedName>
        <fullName evidence="15">Isoleucine--tRNA ligase</fullName>
        <ecNumber evidence="15">6.1.1.5</ecNumber>
    </recommendedName>
    <alternativeName>
        <fullName evidence="15">Isoleucyl-tRNA synthetase</fullName>
        <shortName evidence="15">IleRS</shortName>
    </alternativeName>
</protein>
<name>A0A0G1NYW1_9BACT</name>
<feature type="coiled-coil region" evidence="16">
    <location>
        <begin position="1022"/>
        <end position="1081"/>
    </location>
</feature>
<dbReference type="GO" id="GO:0005737">
    <property type="term" value="C:cytoplasm"/>
    <property type="evidence" value="ECO:0007669"/>
    <property type="project" value="UniProtKB-SubCell"/>
</dbReference>
<evidence type="ECO:0000256" key="5">
    <source>
        <dbReference type="ARBA" id="ARBA00022490"/>
    </source>
</evidence>
<dbReference type="InterPro" id="IPR001412">
    <property type="entry name" value="aa-tRNA-synth_I_CS"/>
</dbReference>
<keyword evidence="11 15" id="KW-0648">Protein biosynthesis</keyword>
<dbReference type="PROSITE" id="PS00175">
    <property type="entry name" value="PG_MUTASE"/>
    <property type="match status" value="1"/>
</dbReference>
<evidence type="ECO:0000256" key="12">
    <source>
        <dbReference type="ARBA" id="ARBA00023146"/>
    </source>
</evidence>
<dbReference type="PROSITE" id="PS00178">
    <property type="entry name" value="AA_TRNA_LIGASE_I"/>
    <property type="match status" value="1"/>
</dbReference>
<keyword evidence="6 15" id="KW-0436">Ligase</keyword>
<comment type="function">
    <text evidence="13 15">Catalyzes the attachment of isoleucine to tRNA(Ile). As IleRS can inadvertently accommodate and process structurally similar amino acids such as valine, to avoid such errors it has two additional distinct tRNA(Ile)-dependent editing activities. One activity is designated as 'pretransfer' editing and involves the hydrolysis of activated Val-AMP. The other activity is designated 'posttransfer' editing and involves deacylation of mischarged Val-tRNA(Ile).</text>
</comment>
<keyword evidence="12 15" id="KW-0030">Aminoacyl-tRNA synthetase</keyword>
<dbReference type="Gene3D" id="1.10.730.10">
    <property type="entry name" value="Isoleucyl-tRNA Synthetase, Domain 1"/>
    <property type="match status" value="1"/>
</dbReference>
<dbReference type="InterPro" id="IPR001345">
    <property type="entry name" value="PG/BPGM_mutase_AS"/>
</dbReference>
<dbReference type="Gene3D" id="3.90.740.10">
    <property type="entry name" value="Valyl/Leucyl/Isoleucyl-tRNA synthetase, editing domain"/>
    <property type="match status" value="1"/>
</dbReference>
<dbReference type="SUPFAM" id="SSF52374">
    <property type="entry name" value="Nucleotidylyl transferase"/>
    <property type="match status" value="1"/>
</dbReference>
<dbReference type="CDD" id="cd07040">
    <property type="entry name" value="HP"/>
    <property type="match status" value="1"/>
</dbReference>
<dbReference type="SUPFAM" id="SSF50677">
    <property type="entry name" value="ValRS/IleRS/LeuRS editing domain"/>
    <property type="match status" value="1"/>
</dbReference>
<comment type="cofactor">
    <cofactor evidence="1 15">
        <name>Zn(2+)</name>
        <dbReference type="ChEBI" id="CHEBI:29105"/>
    </cofactor>
</comment>